<evidence type="ECO:0000313" key="3">
    <source>
        <dbReference type="Proteomes" id="UP000187209"/>
    </source>
</evidence>
<sequence>MSTRNSLLKESFLAALPKLTITKDPNDDFTAASSLRSHANEELPNLNESRNKSIIRRPIYTFKESANYIARYQNAHKKTLSNSINIEYTDRIEKIEEEKGFSQLESNFIQKYQNKYDKLLQDHIKLKAKCADYEKCIEMLQQENQEMLKFKKELETLKNEKANVAKAITLKRSKKSNKLDAHLIELFSKETSKEYISEKEIEELEVLLNEEKKKSEQFSELFTQEHKKNIILHDQVNILNGVISLLKVCEKGGDSTESIIKLLKDKNEEYYSQLVSYSDQVYEKTLENRQFLYQNETIAKDLRDCKEKLKELPELRSHITTLLQLIRKLRQEINNAAKSHLLRITTNNINRNEDHEEFISKITTIADQAKEDLVAILKNNLGKMMNMTSIGSE</sequence>
<evidence type="ECO:0000313" key="2">
    <source>
        <dbReference type="EMBL" id="OMJ67486.1"/>
    </source>
</evidence>
<dbReference type="EMBL" id="MPUH01001489">
    <property type="protein sequence ID" value="OMJ67486.1"/>
    <property type="molecule type" value="Genomic_DNA"/>
</dbReference>
<protein>
    <submittedName>
        <fullName evidence="2">Uncharacterized protein</fullName>
    </submittedName>
</protein>
<feature type="coiled-coil region" evidence="1">
    <location>
        <begin position="109"/>
        <end position="167"/>
    </location>
</feature>
<comment type="caution">
    <text evidence="2">The sequence shown here is derived from an EMBL/GenBank/DDBJ whole genome shotgun (WGS) entry which is preliminary data.</text>
</comment>
<dbReference type="AlphaFoldDB" id="A0A1R2ASL5"/>
<gene>
    <name evidence="2" type="ORF">SteCoe_35338</name>
</gene>
<accession>A0A1R2ASL5</accession>
<name>A0A1R2ASL5_9CILI</name>
<keyword evidence="3" id="KW-1185">Reference proteome</keyword>
<keyword evidence="1" id="KW-0175">Coiled coil</keyword>
<organism evidence="2 3">
    <name type="scientific">Stentor coeruleus</name>
    <dbReference type="NCBI Taxonomy" id="5963"/>
    <lineage>
        <taxon>Eukaryota</taxon>
        <taxon>Sar</taxon>
        <taxon>Alveolata</taxon>
        <taxon>Ciliophora</taxon>
        <taxon>Postciliodesmatophora</taxon>
        <taxon>Heterotrichea</taxon>
        <taxon>Heterotrichida</taxon>
        <taxon>Stentoridae</taxon>
        <taxon>Stentor</taxon>
    </lineage>
</organism>
<reference evidence="2 3" key="1">
    <citation type="submission" date="2016-11" db="EMBL/GenBank/DDBJ databases">
        <title>The macronuclear genome of Stentor coeruleus: a giant cell with tiny introns.</title>
        <authorList>
            <person name="Slabodnick M."/>
            <person name="Ruby J.G."/>
            <person name="Reiff S.B."/>
            <person name="Swart E.C."/>
            <person name="Gosai S."/>
            <person name="Prabakaran S."/>
            <person name="Witkowska E."/>
            <person name="Larue G.E."/>
            <person name="Fisher S."/>
            <person name="Freeman R.M."/>
            <person name="Gunawardena J."/>
            <person name="Chu W."/>
            <person name="Stover N.A."/>
            <person name="Gregory B.D."/>
            <person name="Nowacki M."/>
            <person name="Derisi J."/>
            <person name="Roy S.W."/>
            <person name="Marshall W.F."/>
            <person name="Sood P."/>
        </authorList>
    </citation>
    <scope>NUCLEOTIDE SEQUENCE [LARGE SCALE GENOMIC DNA]</scope>
    <source>
        <strain evidence="2">WM001</strain>
    </source>
</reference>
<proteinExistence type="predicted"/>
<dbReference type="Proteomes" id="UP000187209">
    <property type="component" value="Unassembled WGS sequence"/>
</dbReference>
<evidence type="ECO:0000256" key="1">
    <source>
        <dbReference type="SAM" id="Coils"/>
    </source>
</evidence>